<feature type="transmembrane region" description="Helical" evidence="7">
    <location>
        <begin position="64"/>
        <end position="82"/>
    </location>
</feature>
<evidence type="ECO:0000256" key="4">
    <source>
        <dbReference type="ARBA" id="ARBA00022692"/>
    </source>
</evidence>
<feature type="chain" id="PRO_5012743030" description="Major facilitator superfamily (MFS) profile domain-containing protein" evidence="8">
    <location>
        <begin position="22"/>
        <end position="135"/>
    </location>
</feature>
<dbReference type="EMBL" id="NWVD01000001">
    <property type="protein sequence ID" value="PCG09955.1"/>
    <property type="molecule type" value="Genomic_DNA"/>
</dbReference>
<evidence type="ECO:0000256" key="6">
    <source>
        <dbReference type="ARBA" id="ARBA00023136"/>
    </source>
</evidence>
<dbReference type="AlphaFoldDB" id="A0A2A4I1Z5"/>
<gene>
    <name evidence="10" type="ORF">COA17_00290</name>
</gene>
<evidence type="ECO:0000256" key="7">
    <source>
        <dbReference type="SAM" id="Phobius"/>
    </source>
</evidence>
<keyword evidence="2" id="KW-0813">Transport</keyword>
<proteinExistence type="predicted"/>
<dbReference type="Gene3D" id="1.20.1720.10">
    <property type="entry name" value="Multidrug resistance protein D"/>
    <property type="match status" value="1"/>
</dbReference>
<feature type="transmembrane region" description="Helical" evidence="7">
    <location>
        <begin position="34"/>
        <end position="52"/>
    </location>
</feature>
<dbReference type="InterPro" id="IPR011701">
    <property type="entry name" value="MFS"/>
</dbReference>
<evidence type="ECO:0000256" key="8">
    <source>
        <dbReference type="SAM" id="SignalP"/>
    </source>
</evidence>
<keyword evidence="5 7" id="KW-1133">Transmembrane helix</keyword>
<dbReference type="PROSITE" id="PS50850">
    <property type="entry name" value="MFS"/>
    <property type="match status" value="1"/>
</dbReference>
<accession>A0A2A4I1Z5</accession>
<protein>
    <recommendedName>
        <fullName evidence="9">Major facilitator superfamily (MFS) profile domain-containing protein</fullName>
    </recommendedName>
</protein>
<evidence type="ECO:0000256" key="5">
    <source>
        <dbReference type="ARBA" id="ARBA00022989"/>
    </source>
</evidence>
<comment type="caution">
    <text evidence="10">The sequence shown here is derived from an EMBL/GenBank/DDBJ whole genome shotgun (WGS) entry which is preliminary data.</text>
</comment>
<keyword evidence="4 7" id="KW-0812">Transmembrane</keyword>
<evidence type="ECO:0000256" key="3">
    <source>
        <dbReference type="ARBA" id="ARBA00022475"/>
    </source>
</evidence>
<keyword evidence="11" id="KW-1185">Reference proteome</keyword>
<dbReference type="InterPro" id="IPR020846">
    <property type="entry name" value="MFS_dom"/>
</dbReference>
<evidence type="ECO:0000256" key="2">
    <source>
        <dbReference type="ARBA" id="ARBA00022448"/>
    </source>
</evidence>
<name>A0A2A4I1Z5_9SPHN</name>
<dbReference type="Pfam" id="PF07690">
    <property type="entry name" value="MFS_1"/>
    <property type="match status" value="1"/>
</dbReference>
<reference evidence="10 11" key="1">
    <citation type="submission" date="2017-09" db="EMBL/GenBank/DDBJ databases">
        <title>Sphingomonas ginsenosidimutans KACC 14949, whole genome shotgun sequence.</title>
        <authorList>
            <person name="Feng G."/>
            <person name="Zhu H."/>
        </authorList>
    </citation>
    <scope>NUCLEOTIDE SEQUENCE [LARGE SCALE GENOMIC DNA]</scope>
    <source>
        <strain evidence="10 11">KACC 14949</strain>
    </source>
</reference>
<evidence type="ECO:0000256" key="1">
    <source>
        <dbReference type="ARBA" id="ARBA00004651"/>
    </source>
</evidence>
<comment type="subcellular location">
    <subcellularLocation>
        <location evidence="1">Cell membrane</location>
        <topology evidence="1">Multi-pass membrane protein</topology>
    </subcellularLocation>
</comment>
<dbReference type="PANTHER" id="PTHR42718">
    <property type="entry name" value="MAJOR FACILITATOR SUPERFAMILY MULTIDRUG TRANSPORTER MFSC"/>
    <property type="match status" value="1"/>
</dbReference>
<sequence length="135" mass="14004">MLAGLAALGALATNIMLPAFAAMARDLSVGQSALAWTFSAFFVTFALGQLIVGPVTDATGHTRPVFIGLALFAVGSAIGAIADTLRSLRPNIPRSPVAKCRLPFSTCRAASSPSSARARTRLRAAWLSRATSSLM</sequence>
<evidence type="ECO:0000313" key="10">
    <source>
        <dbReference type="EMBL" id="PCG09955.1"/>
    </source>
</evidence>
<keyword evidence="3" id="KW-1003">Cell membrane</keyword>
<keyword evidence="8" id="KW-0732">Signal</keyword>
<dbReference type="GO" id="GO:0005886">
    <property type="term" value="C:plasma membrane"/>
    <property type="evidence" value="ECO:0007669"/>
    <property type="project" value="UniProtKB-SubCell"/>
</dbReference>
<evidence type="ECO:0000259" key="9">
    <source>
        <dbReference type="PROSITE" id="PS50850"/>
    </source>
</evidence>
<keyword evidence="6 7" id="KW-0472">Membrane</keyword>
<evidence type="ECO:0000313" key="11">
    <source>
        <dbReference type="Proteomes" id="UP000218784"/>
    </source>
</evidence>
<dbReference type="GO" id="GO:0022857">
    <property type="term" value="F:transmembrane transporter activity"/>
    <property type="evidence" value="ECO:0007669"/>
    <property type="project" value="InterPro"/>
</dbReference>
<organism evidence="10 11">
    <name type="scientific">Sphingomonas ginsenosidimutans</name>
    <dbReference type="NCBI Taxonomy" id="862134"/>
    <lineage>
        <taxon>Bacteria</taxon>
        <taxon>Pseudomonadati</taxon>
        <taxon>Pseudomonadota</taxon>
        <taxon>Alphaproteobacteria</taxon>
        <taxon>Sphingomonadales</taxon>
        <taxon>Sphingomonadaceae</taxon>
        <taxon>Sphingomonas</taxon>
    </lineage>
</organism>
<dbReference type="SUPFAM" id="SSF103473">
    <property type="entry name" value="MFS general substrate transporter"/>
    <property type="match status" value="1"/>
</dbReference>
<dbReference type="PANTHER" id="PTHR42718:SF46">
    <property type="entry name" value="BLR6921 PROTEIN"/>
    <property type="match status" value="1"/>
</dbReference>
<dbReference type="Proteomes" id="UP000218784">
    <property type="component" value="Unassembled WGS sequence"/>
</dbReference>
<dbReference type="InterPro" id="IPR036259">
    <property type="entry name" value="MFS_trans_sf"/>
</dbReference>
<feature type="domain" description="Major facilitator superfamily (MFS) profile" evidence="9">
    <location>
        <begin position="1"/>
        <end position="135"/>
    </location>
</feature>
<feature type="signal peptide" evidence="8">
    <location>
        <begin position="1"/>
        <end position="21"/>
    </location>
</feature>